<dbReference type="Pfam" id="PF20178">
    <property type="entry name" value="ToxA_N"/>
    <property type="match status" value="1"/>
</dbReference>
<evidence type="ECO:0000313" key="3">
    <source>
        <dbReference type="EMBL" id="PPK37242.1"/>
    </source>
</evidence>
<dbReference type="InterPro" id="IPR046673">
    <property type="entry name" value="ToxA_N"/>
</dbReference>
<dbReference type="Proteomes" id="UP000238541">
    <property type="component" value="Unassembled WGS sequence"/>
</dbReference>
<gene>
    <name evidence="3" type="ORF">CD175_20610</name>
</gene>
<name>A0A2S6FIJ5_9PSED</name>
<evidence type="ECO:0000256" key="1">
    <source>
        <dbReference type="SAM" id="MobiDB-lite"/>
    </source>
</evidence>
<organism evidence="3 4">
    <name type="scientific">Pseudomonas laurylsulfatiphila</name>
    <dbReference type="NCBI Taxonomy" id="2011015"/>
    <lineage>
        <taxon>Bacteria</taxon>
        <taxon>Pseudomonadati</taxon>
        <taxon>Pseudomonadota</taxon>
        <taxon>Gammaproteobacteria</taxon>
        <taxon>Pseudomonadales</taxon>
        <taxon>Pseudomonadaceae</taxon>
        <taxon>Pseudomonas</taxon>
    </lineage>
</organism>
<evidence type="ECO:0000259" key="2">
    <source>
        <dbReference type="Pfam" id="PF20178"/>
    </source>
</evidence>
<evidence type="ECO:0000313" key="4">
    <source>
        <dbReference type="Proteomes" id="UP000238541"/>
    </source>
</evidence>
<protein>
    <recommendedName>
        <fullName evidence="2">Dermonecrotic toxin N-terminal domain-containing protein</fullName>
    </recommendedName>
</protein>
<feature type="domain" description="Dermonecrotic toxin N-terminal" evidence="2">
    <location>
        <begin position="378"/>
        <end position="606"/>
    </location>
</feature>
<sequence length="1514" mass="167982">MTPHSESTESPALLTKSLVIHQTSQGPTVDEVAAQMLRNALKTLFPDRDLDPDHTLIGTPQWQTLEGALVALPTRFESLTQALVRQFFTSTSANYLEGEHFLTSNAQATPVVHLDVSIEAIAEMLNDYAPLLFVAFGERQLAYWNSPGKHAPHWQELSDALRKALDVQHVTGWDEVQCRVARAVSLEPDKTQRQSSDPALSAIQACLIDIDTVDANGSTRHLLLGGAAVLTGHYEQRDLVMMYTVENGYESFDSLKQLGDSLPARIETRLAGRNMKWQLFEPEGNFFDHMAWALIASQLDSITAITAITAEGAETDDPAEPAFPSNSTNTREKNTLIGLDDSIPDWLFGASAADLDAYSQSVNALGKLYKQADNNLFRIQPISTFAQQRMREAIVADTPSAATLPLDKLEITITHSFESGGLTLPNPHDIHTETLGEYALQNTAPYQASVRFNPPQPVPDWLTVAYLTQMASNVDIGANYPKLIKDKLIEDAVQAGLQQHFYIIQLRALLPLIALECKIRRIGGIDQRGYGYIRQWLNPTPGYPQPIAIRPLAFLHAGDTSADIVENMFIIAPRQPENGPCLLYRPLFEQPLLQFPSAQNLLYALHQPGELRDSVLAWLPDSATSFKYAQYTFPVGLPSPWLEAQLLSEPWTSVNWAGPVELSANELTGDVFPVLFKTHAQAMAELADRQSLSNAQRRWALLRDSGWALFNVAANFLSGPAGAAVWVWQSISDIEQALDAHQHGDKLTEWSAVADMLLSLGILLAHHAAVRRKTGALPMPRRIDSGMLKPEIPKIEPARPTATLIPTPLTGELPSSHYSSLEASGSVPRRSPTALATYLDTLAVSAPDLTAPTLETRQRDTASLYRLDGKTYAKVGDRWFCVAENDDQQVQLVYPHEPSKTGPLLIHNRQGQWFVDTRLRLRGGAGGSSLQSQLKARRREKAQQKQELSVALESFKRQEAAGNAALNKAQAEMMGTTGSAHEQATERYLSQLETLIGDYSQALKNLQQRRLMGASEGYLNDLLSMTTHLQKNLSLWFVLKRNAYAILTNRLAENTLIDSNTSLQAHIEDVRQARALSQDMVARLQVSTSSLESLDAIGSAGMVAAQRLRQLMPTFTQWDLKSNEIGMSHELCMRDDVRLDNEAARTMVGELIIEAATATHRHAVLNRSPQGADGAALRIDDLSRLIDVYADADQRLEDLPGEYPGQVEPSELERLRGLIGEFRQLAREQLSALLPESGKSLTPVLPEPAIAGPSRTTAKVTKSRPRDPKPAKAPPPEEPSLKEMLPARPKPAAPPVMDDIDIITDGLDLNANVQDFIKRTQKDALKPNRIPADMQDLFDLQAQRLEQAAINVTQAMARLRAAGQTPPPVATLAAELDSAAVQLRSKGIATRASLLKERQPRQAYLQWLLDNHQVRIERNDQGRIRTRKRRDYFQEYRILDITNNDQPLWLAHFHYDSVDAPREQFTAAHLKIAEPYLQTFSAERRQALTTLAPIDYVLRRISDPTLFFKLEAHP</sequence>
<comment type="caution">
    <text evidence="3">The sequence shown here is derived from an EMBL/GenBank/DDBJ whole genome shotgun (WGS) entry which is preliminary data.</text>
</comment>
<keyword evidence="4" id="KW-1185">Reference proteome</keyword>
<accession>A0A2S6FIJ5</accession>
<proteinExistence type="predicted"/>
<reference evidence="4" key="1">
    <citation type="submission" date="2017-06" db="EMBL/GenBank/DDBJ databases">
        <authorList>
            <person name="Furmanczyk E.M."/>
        </authorList>
    </citation>
    <scope>NUCLEOTIDE SEQUENCE [LARGE SCALE GENOMIC DNA]</scope>
    <source>
        <strain evidence="4">AP3_16</strain>
    </source>
</reference>
<feature type="region of interest" description="Disordered" evidence="1">
    <location>
        <begin position="1238"/>
        <end position="1291"/>
    </location>
</feature>
<dbReference type="EMBL" id="NIRS01000005">
    <property type="protein sequence ID" value="PPK37242.1"/>
    <property type="molecule type" value="Genomic_DNA"/>
</dbReference>
<dbReference type="RefSeq" id="WP_104450314.1">
    <property type="nucleotide sequence ID" value="NZ_NIRS01000005.1"/>
</dbReference>